<keyword evidence="1" id="KW-1133">Transmembrane helix</keyword>
<evidence type="ECO:0000313" key="2">
    <source>
        <dbReference type="EMBL" id="ALM74784.1"/>
    </source>
</evidence>
<feature type="transmembrane region" description="Helical" evidence="1">
    <location>
        <begin position="20"/>
        <end position="39"/>
    </location>
</feature>
<organism evidence="2 3">
    <name type="scientific">Thermococcus barophilus</name>
    <dbReference type="NCBI Taxonomy" id="55802"/>
    <lineage>
        <taxon>Archaea</taxon>
        <taxon>Methanobacteriati</taxon>
        <taxon>Methanobacteriota</taxon>
        <taxon>Thermococci</taxon>
        <taxon>Thermococcales</taxon>
        <taxon>Thermococcaceae</taxon>
        <taxon>Thermococcus</taxon>
    </lineage>
</organism>
<feature type="transmembrane region" description="Helical" evidence="1">
    <location>
        <begin position="130"/>
        <end position="157"/>
    </location>
</feature>
<proteinExistence type="predicted"/>
<sequence>MGAINAFAKTIETITKNPKLLLIPIIIALIIAPISAYLLKDYTALFTEEMQKNFEQKQEGNVIVEEHGSIIPKENMEKFMGYIKITILLGILSALLNAIGQYAVVKGALTAEKGEEYSLLQLFVDGIKNMIQVFVVNVIMGLIIFVIIMVPLIPAFLMLAAGAMLKSEAFFMMVLFFVLLLELPLVFFLVGLGSMAVPIYVIKGSIWAAFECFSVAFKNKLSTLAFGILLLISVILIMVVPGSFMGLMALGASGFTAQLLLNLIEAPFQALTQAVMSIGGLMLYLELTKEEKDLEEEILEEVQKEFNEFEI</sequence>
<evidence type="ECO:0000256" key="1">
    <source>
        <dbReference type="SAM" id="Phobius"/>
    </source>
</evidence>
<name>A0A0S1XAN5_THEBA</name>
<gene>
    <name evidence="2" type="ORF">TBCH5v1_0830</name>
</gene>
<dbReference type="STRING" id="55802.TBCH5v1_0830"/>
<dbReference type="PATRIC" id="fig|55802.8.peg.829"/>
<feature type="transmembrane region" description="Helical" evidence="1">
    <location>
        <begin position="266"/>
        <end position="285"/>
    </location>
</feature>
<dbReference type="AlphaFoldDB" id="A0A0S1XAN5"/>
<evidence type="ECO:0000313" key="3">
    <source>
        <dbReference type="Proteomes" id="UP000066042"/>
    </source>
</evidence>
<dbReference type="GeneID" id="26136108"/>
<dbReference type="Proteomes" id="UP000066042">
    <property type="component" value="Chromosome"/>
</dbReference>
<feature type="transmembrane region" description="Helical" evidence="1">
    <location>
        <begin position="169"/>
        <end position="191"/>
    </location>
</feature>
<dbReference type="RefSeq" id="WP_056933603.1">
    <property type="nucleotide sequence ID" value="NZ_CP013050.1"/>
</dbReference>
<protein>
    <submittedName>
        <fullName evidence="2">Uncharacterized protein</fullName>
    </submittedName>
</protein>
<accession>A0A0S1XAN5</accession>
<keyword evidence="1" id="KW-0472">Membrane</keyword>
<reference evidence="2 3" key="1">
    <citation type="journal article" date="2016" name="Genome Announc.">
        <title>Complete genome sequence of the hyperthermophilic and piezophilic archaeon Thermococcus barophilus Ch5, capable of growth at the expense of hydrogenogenesis from carbon monoxide and formate.</title>
        <authorList>
            <person name="Oger P."/>
            <person name="Sokolova T.G."/>
            <person name="Kozhevnikova D.A."/>
            <person name="Taranov E.A."/>
            <person name="Vannier P."/>
            <person name="Lee H.S."/>
            <person name="Kwon K.K."/>
            <person name="Kang S.G."/>
            <person name="Lee J.H."/>
            <person name="Bonch-Osmolovskaya E.A."/>
            <person name="Lebedinsky A.V."/>
        </authorList>
    </citation>
    <scope>NUCLEOTIDE SEQUENCE [LARGE SCALE GENOMIC DNA]</scope>
    <source>
        <strain evidence="3">Ch5</strain>
    </source>
</reference>
<feature type="transmembrane region" description="Helical" evidence="1">
    <location>
        <begin position="224"/>
        <end position="246"/>
    </location>
</feature>
<dbReference type="EMBL" id="CP013050">
    <property type="protein sequence ID" value="ALM74784.1"/>
    <property type="molecule type" value="Genomic_DNA"/>
</dbReference>
<feature type="transmembrane region" description="Helical" evidence="1">
    <location>
        <begin position="82"/>
        <end position="104"/>
    </location>
</feature>
<keyword evidence="1" id="KW-0812">Transmembrane</keyword>